<dbReference type="SUPFAM" id="SSF51735">
    <property type="entry name" value="NAD(P)-binding Rossmann-fold domains"/>
    <property type="match status" value="1"/>
</dbReference>
<keyword evidence="6" id="KW-0560">Oxidoreductase</keyword>
<evidence type="ECO:0000313" key="12">
    <source>
        <dbReference type="EMBL" id="GGG25395.1"/>
    </source>
</evidence>
<accession>A0A917LHK9</accession>
<keyword evidence="8" id="KW-0275">Fatty acid biosynthesis</keyword>
<evidence type="ECO:0000256" key="9">
    <source>
        <dbReference type="ARBA" id="ARBA00038963"/>
    </source>
</evidence>
<evidence type="ECO:0000256" key="3">
    <source>
        <dbReference type="ARBA" id="ARBA00022832"/>
    </source>
</evidence>
<evidence type="ECO:0000256" key="7">
    <source>
        <dbReference type="ARBA" id="ARBA00023098"/>
    </source>
</evidence>
<dbReference type="AlphaFoldDB" id="A0A917LHK9"/>
<comment type="caution">
    <text evidence="12">The sequence shown here is derived from an EMBL/GenBank/DDBJ whole genome shotgun (WGS) entry which is preliminary data.</text>
</comment>
<dbReference type="RefSeq" id="WP_188547081.1">
    <property type="nucleotide sequence ID" value="NZ_BMCU01000006.1"/>
</dbReference>
<dbReference type="GO" id="GO:0006633">
    <property type="term" value="P:fatty acid biosynthetic process"/>
    <property type="evidence" value="ECO:0007669"/>
    <property type="project" value="UniProtKB-KW"/>
</dbReference>
<keyword evidence="2" id="KW-0444">Lipid biosynthesis</keyword>
<dbReference type="InterPro" id="IPR051034">
    <property type="entry name" value="Mito_Enoyl-ACP_Reductase"/>
</dbReference>
<reference evidence="12" key="1">
    <citation type="journal article" date="2014" name="Int. J. Syst. Evol. Microbiol.">
        <title>Complete genome sequence of Corynebacterium casei LMG S-19264T (=DSM 44701T), isolated from a smear-ripened cheese.</title>
        <authorList>
            <consortium name="US DOE Joint Genome Institute (JGI-PGF)"/>
            <person name="Walter F."/>
            <person name="Albersmeier A."/>
            <person name="Kalinowski J."/>
            <person name="Ruckert C."/>
        </authorList>
    </citation>
    <scope>NUCLEOTIDE SEQUENCE</scope>
    <source>
        <strain evidence="12">CCM 7905</strain>
    </source>
</reference>
<protein>
    <recommendedName>
        <fullName evidence="9">enoyl-[acyl-carrier-protein] reductase</fullName>
        <ecNumber evidence="9">1.3.1.104</ecNumber>
    </recommendedName>
</protein>
<dbReference type="Gene3D" id="3.40.50.720">
    <property type="entry name" value="NAD(P)-binding Rossmann-like Domain"/>
    <property type="match status" value="1"/>
</dbReference>
<evidence type="ECO:0000256" key="2">
    <source>
        <dbReference type="ARBA" id="ARBA00022516"/>
    </source>
</evidence>
<sequence length="328" mass="34284">MKALQLNTYGPPGTDTVELVDIDEPRPGAGQVAVAVDFAPINPSDFLLIMGRYGVRPTLPTVLGAEGVGHIVAVGDGVDEARVGEQVLVVPTLKDPTWCETTVVDAGRAIAVEGDPAQLAMLGINPMTAWAMLHGVVDIEPGSWVLQTGATSATAGYVRALAARAGFRLIEVVRRPESVAALREAGAEYVVAEGPDAVGEVRAILGQDTVDLLVDAVGGDGTVALGRVMSPGGHIVTYSSRTGGPVAIGLPDLVFKGVTMHGFWLLNWVQGVHSDRVAEHYRELAGLVADGTLHAAIEATYSLEDFGRAFEHAGRRGRTGKVLFSPGN</sequence>
<feature type="domain" description="Enoyl reductase (ER)" evidence="11">
    <location>
        <begin position="13"/>
        <end position="324"/>
    </location>
</feature>
<evidence type="ECO:0000256" key="6">
    <source>
        <dbReference type="ARBA" id="ARBA00023002"/>
    </source>
</evidence>
<dbReference type="InterPro" id="IPR036291">
    <property type="entry name" value="NAD(P)-bd_dom_sf"/>
</dbReference>
<dbReference type="Gene3D" id="3.90.180.10">
    <property type="entry name" value="Medium-chain alcohol dehydrogenases, catalytic domain"/>
    <property type="match status" value="1"/>
</dbReference>
<dbReference type="SUPFAM" id="SSF50129">
    <property type="entry name" value="GroES-like"/>
    <property type="match status" value="1"/>
</dbReference>
<dbReference type="SMART" id="SM00829">
    <property type="entry name" value="PKS_ER"/>
    <property type="match status" value="1"/>
</dbReference>
<keyword evidence="3" id="KW-0276">Fatty acid metabolism</keyword>
<comment type="similarity">
    <text evidence="1">Belongs to the zinc-containing alcohol dehydrogenase family. Quinone oxidoreductase subfamily.</text>
</comment>
<keyword evidence="4" id="KW-0521">NADP</keyword>
<dbReference type="GO" id="GO:0141148">
    <property type="term" value="F:enoyl-[acyl-carrier-protein] reductase (NADPH) activity"/>
    <property type="evidence" value="ECO:0007669"/>
    <property type="project" value="UniProtKB-EC"/>
</dbReference>
<evidence type="ECO:0000256" key="8">
    <source>
        <dbReference type="ARBA" id="ARBA00023160"/>
    </source>
</evidence>
<dbReference type="Pfam" id="PF08240">
    <property type="entry name" value="ADH_N"/>
    <property type="match status" value="1"/>
</dbReference>
<evidence type="ECO:0000259" key="11">
    <source>
        <dbReference type="SMART" id="SM00829"/>
    </source>
</evidence>
<name>A0A917LHK9_9NOCA</name>
<gene>
    <name evidence="12" type="ORF">GCM10007304_44080</name>
</gene>
<dbReference type="Pfam" id="PF13602">
    <property type="entry name" value="ADH_zinc_N_2"/>
    <property type="match status" value="1"/>
</dbReference>
<keyword evidence="13" id="KW-1185">Reference proteome</keyword>
<dbReference type="PANTHER" id="PTHR43981:SF2">
    <property type="entry name" value="ENOYL-[ACYL-CARRIER-PROTEIN] REDUCTASE, MITOCHONDRIAL"/>
    <property type="match status" value="1"/>
</dbReference>
<dbReference type="PANTHER" id="PTHR43981">
    <property type="entry name" value="ENOYL-[ACYL-CARRIER-PROTEIN] REDUCTASE, MITOCHONDRIAL"/>
    <property type="match status" value="1"/>
</dbReference>
<dbReference type="InterPro" id="IPR013154">
    <property type="entry name" value="ADH-like_N"/>
</dbReference>
<dbReference type="InterPro" id="IPR020843">
    <property type="entry name" value="ER"/>
</dbReference>
<reference evidence="12" key="2">
    <citation type="submission" date="2020-09" db="EMBL/GenBank/DDBJ databases">
        <authorList>
            <person name="Sun Q."/>
            <person name="Sedlacek I."/>
        </authorList>
    </citation>
    <scope>NUCLEOTIDE SEQUENCE</scope>
    <source>
        <strain evidence="12">CCM 7905</strain>
    </source>
</reference>
<evidence type="ECO:0000256" key="10">
    <source>
        <dbReference type="ARBA" id="ARBA00048843"/>
    </source>
</evidence>
<organism evidence="12 13">
    <name type="scientific">Rhodococcoides trifolii</name>
    <dbReference type="NCBI Taxonomy" id="908250"/>
    <lineage>
        <taxon>Bacteria</taxon>
        <taxon>Bacillati</taxon>
        <taxon>Actinomycetota</taxon>
        <taxon>Actinomycetes</taxon>
        <taxon>Mycobacteriales</taxon>
        <taxon>Nocardiaceae</taxon>
        <taxon>Rhodococcoides</taxon>
    </lineage>
</organism>
<keyword evidence="5" id="KW-0809">Transit peptide</keyword>
<comment type="catalytic activity">
    <reaction evidence="10">
        <text>a 2,3-saturated acyl-[ACP] + NADP(+) = a (2E)-enoyl-[ACP] + NADPH + H(+)</text>
        <dbReference type="Rhea" id="RHEA:22564"/>
        <dbReference type="Rhea" id="RHEA-COMP:9925"/>
        <dbReference type="Rhea" id="RHEA-COMP:9926"/>
        <dbReference type="ChEBI" id="CHEBI:15378"/>
        <dbReference type="ChEBI" id="CHEBI:57783"/>
        <dbReference type="ChEBI" id="CHEBI:58349"/>
        <dbReference type="ChEBI" id="CHEBI:78784"/>
        <dbReference type="ChEBI" id="CHEBI:78785"/>
        <dbReference type="EC" id="1.3.1.104"/>
    </reaction>
</comment>
<dbReference type="EC" id="1.3.1.104" evidence="9"/>
<keyword evidence="7" id="KW-0443">Lipid metabolism</keyword>
<proteinExistence type="inferred from homology"/>
<evidence type="ECO:0000256" key="4">
    <source>
        <dbReference type="ARBA" id="ARBA00022857"/>
    </source>
</evidence>
<evidence type="ECO:0000256" key="5">
    <source>
        <dbReference type="ARBA" id="ARBA00022946"/>
    </source>
</evidence>
<dbReference type="EMBL" id="BMCU01000006">
    <property type="protein sequence ID" value="GGG25395.1"/>
    <property type="molecule type" value="Genomic_DNA"/>
</dbReference>
<evidence type="ECO:0000256" key="1">
    <source>
        <dbReference type="ARBA" id="ARBA00010371"/>
    </source>
</evidence>
<dbReference type="Proteomes" id="UP000654257">
    <property type="component" value="Unassembled WGS sequence"/>
</dbReference>
<dbReference type="CDD" id="cd05282">
    <property type="entry name" value="ETR_like"/>
    <property type="match status" value="1"/>
</dbReference>
<evidence type="ECO:0000313" key="13">
    <source>
        <dbReference type="Proteomes" id="UP000654257"/>
    </source>
</evidence>
<dbReference type="InterPro" id="IPR011032">
    <property type="entry name" value="GroES-like_sf"/>
</dbReference>